<evidence type="ECO:0000313" key="1">
    <source>
        <dbReference type="EMBL" id="ADL34675.1"/>
    </source>
</evidence>
<sequence>MQILYSMQDCLIPTVLSINKYKEVVYEKVEYEPTDVIMGKIEAIEAEIQTEFAELKELLNIK</sequence>
<dbReference type="KEGG" id="bpb:bpr_I1941"/>
<evidence type="ECO:0000313" key="2">
    <source>
        <dbReference type="Proteomes" id="UP000001299"/>
    </source>
</evidence>
<proteinExistence type="predicted"/>
<name>E0RXU9_BUTPB</name>
<organism evidence="1 2">
    <name type="scientific">Butyrivibrio proteoclasticus (strain ATCC 51982 / DSM 14932 / B316)</name>
    <name type="common">Clostridium proteoclasticum</name>
    <dbReference type="NCBI Taxonomy" id="515622"/>
    <lineage>
        <taxon>Bacteria</taxon>
        <taxon>Bacillati</taxon>
        <taxon>Bacillota</taxon>
        <taxon>Clostridia</taxon>
        <taxon>Lachnospirales</taxon>
        <taxon>Lachnospiraceae</taxon>
        <taxon>Butyrivibrio</taxon>
    </lineage>
</organism>
<dbReference type="HOGENOM" id="CLU_208348_0_0_9"/>
<protein>
    <submittedName>
        <fullName evidence="1">Uncharacterized protein</fullName>
    </submittedName>
</protein>
<dbReference type="EMBL" id="CP001810">
    <property type="protein sequence ID" value="ADL34675.1"/>
    <property type="molecule type" value="Genomic_DNA"/>
</dbReference>
<accession>E0RXU9</accession>
<reference evidence="1 2" key="1">
    <citation type="journal article" date="2010" name="PLoS ONE">
        <title>The glycobiome of the rumen bacterium Butyrivibrio proteoclasticus B316(T) highlights adaptation to a polysaccharide-rich environment.</title>
        <authorList>
            <person name="Kelly W.J."/>
            <person name="Leahy S.C."/>
            <person name="Altermann E."/>
            <person name="Yeoman C.J."/>
            <person name="Dunne J.C."/>
            <person name="Kong Z."/>
            <person name="Pacheco D.M."/>
            <person name="Li D."/>
            <person name="Noel S.J."/>
            <person name="Moon C.D."/>
            <person name="Cookson A.L."/>
            <person name="Attwood G.T."/>
        </authorList>
    </citation>
    <scope>NUCLEOTIDE SEQUENCE [LARGE SCALE GENOMIC DNA]</scope>
    <source>
        <strain evidence="2">ATCC 51982 / DSM 14932 / B316</strain>
    </source>
</reference>
<dbReference type="STRING" id="515622.bpr_I1941"/>
<keyword evidence="2" id="KW-1185">Reference proteome</keyword>
<dbReference type="Proteomes" id="UP000001299">
    <property type="component" value="Chromosome 1"/>
</dbReference>
<dbReference type="AlphaFoldDB" id="E0RXU9"/>
<gene>
    <name evidence="1" type="ordered locus">bpr_I1941</name>
</gene>